<protein>
    <recommendedName>
        <fullName evidence="8">Kinase</fullName>
        <ecNumber evidence="8">2.7.-.-</ecNumber>
    </recommendedName>
</protein>
<dbReference type="PANTHER" id="PTHR12400:SF51">
    <property type="entry name" value="INOSITOL POLYPHOSPHATE MULTIKINASE"/>
    <property type="match status" value="1"/>
</dbReference>
<evidence type="ECO:0000256" key="3">
    <source>
        <dbReference type="ARBA" id="ARBA00022741"/>
    </source>
</evidence>
<name>A0A504YND6_FASGI</name>
<evidence type="ECO:0000313" key="9">
    <source>
        <dbReference type="EMBL" id="TPP63502.1"/>
    </source>
</evidence>
<dbReference type="GO" id="GO:0005524">
    <property type="term" value="F:ATP binding"/>
    <property type="evidence" value="ECO:0007669"/>
    <property type="project" value="UniProtKB-KW"/>
</dbReference>
<comment type="catalytic activity">
    <reaction evidence="6">
        <text>1D-myo-inositol 1,4,5-trisphosphate + 2 ATP = 1D-myo-inositol 1,3,4,5,6-pentakisphosphate + 2 ADP + 2 H(+)</text>
        <dbReference type="Rhea" id="RHEA:32359"/>
        <dbReference type="ChEBI" id="CHEBI:15378"/>
        <dbReference type="ChEBI" id="CHEBI:30616"/>
        <dbReference type="ChEBI" id="CHEBI:57733"/>
        <dbReference type="ChEBI" id="CHEBI:203600"/>
        <dbReference type="ChEBI" id="CHEBI:456216"/>
        <dbReference type="EC" id="2.7.1.151"/>
    </reaction>
</comment>
<evidence type="ECO:0000256" key="2">
    <source>
        <dbReference type="ARBA" id="ARBA00022679"/>
    </source>
</evidence>
<keyword evidence="4 8" id="KW-0418">Kinase</keyword>
<sequence>MELSNEVNQFEKQEIEHVLKSTVPAPLDAETTDYPNQIGGHGASGNKWKILQSQTRHVVYKALQRFPKGVHEVELYERVFDPNCDDEVLLELRNFIPHYQGLFYEPKTNVHYFGMSDLLSHLAHPSICDIKIGRVSYSPNSSPNKVHSEKTKYVWQKDLGFFITAMRIFDGKVINLDRNYGRALSPTSVYDSGIRLFLGPNPERARRLAGLFCARLKQLTDWFEKQRHFAFFASSLLLAYANPDVSSLSGLSTVDSWTESSSTATTSADSGIDSDIHIGRSPGTSDCSSNSHTENESIVAYLIDFTRWCELSNDRDDNVLYGLYKLVDLFERATTDEISPRWSISPDRILVRG</sequence>
<dbReference type="InterPro" id="IPR005522">
    <property type="entry name" value="IPK"/>
</dbReference>
<dbReference type="Gene3D" id="3.30.470.160">
    <property type="entry name" value="Inositol polyphosphate kinase"/>
    <property type="match status" value="1"/>
</dbReference>
<evidence type="ECO:0000256" key="7">
    <source>
        <dbReference type="ARBA" id="ARBA00036525"/>
    </source>
</evidence>
<dbReference type="GO" id="GO:0005737">
    <property type="term" value="C:cytoplasm"/>
    <property type="evidence" value="ECO:0007669"/>
    <property type="project" value="TreeGrafter"/>
</dbReference>
<dbReference type="GO" id="GO:0005634">
    <property type="term" value="C:nucleus"/>
    <property type="evidence" value="ECO:0007669"/>
    <property type="project" value="TreeGrafter"/>
</dbReference>
<dbReference type="GO" id="GO:0008440">
    <property type="term" value="F:inositol-1,4,5-trisphosphate 3-kinase activity"/>
    <property type="evidence" value="ECO:0007669"/>
    <property type="project" value="TreeGrafter"/>
</dbReference>
<keyword evidence="3" id="KW-0547">Nucleotide-binding</keyword>
<evidence type="ECO:0000256" key="8">
    <source>
        <dbReference type="RuleBase" id="RU363090"/>
    </source>
</evidence>
<dbReference type="GO" id="GO:0047326">
    <property type="term" value="F:inositol-1,3,4,6-tetrakisphosphate 5-kinase activity"/>
    <property type="evidence" value="ECO:0007669"/>
    <property type="project" value="RHEA"/>
</dbReference>
<accession>A0A504YND6</accession>
<dbReference type="Pfam" id="PF03770">
    <property type="entry name" value="IPK"/>
    <property type="match status" value="1"/>
</dbReference>
<gene>
    <name evidence="9" type="ORF">FGIG_03568</name>
</gene>
<keyword evidence="2 8" id="KW-0808">Transferase</keyword>
<dbReference type="EMBL" id="SUNJ01005578">
    <property type="protein sequence ID" value="TPP63502.1"/>
    <property type="molecule type" value="Genomic_DNA"/>
</dbReference>
<organism evidence="9 10">
    <name type="scientific">Fasciola gigantica</name>
    <name type="common">Giant liver fluke</name>
    <dbReference type="NCBI Taxonomy" id="46835"/>
    <lineage>
        <taxon>Eukaryota</taxon>
        <taxon>Metazoa</taxon>
        <taxon>Spiralia</taxon>
        <taxon>Lophotrochozoa</taxon>
        <taxon>Platyhelminthes</taxon>
        <taxon>Trematoda</taxon>
        <taxon>Digenea</taxon>
        <taxon>Plagiorchiida</taxon>
        <taxon>Echinostomata</taxon>
        <taxon>Echinostomatoidea</taxon>
        <taxon>Fasciolidae</taxon>
        <taxon>Fasciola</taxon>
    </lineage>
</organism>
<evidence type="ECO:0000256" key="5">
    <source>
        <dbReference type="ARBA" id="ARBA00022840"/>
    </source>
</evidence>
<dbReference type="STRING" id="46835.A0A504YND6"/>
<evidence type="ECO:0000256" key="4">
    <source>
        <dbReference type="ARBA" id="ARBA00022777"/>
    </source>
</evidence>
<dbReference type="Proteomes" id="UP000316759">
    <property type="component" value="Unassembled WGS sequence"/>
</dbReference>
<dbReference type="SUPFAM" id="SSF56104">
    <property type="entry name" value="SAICAR synthase-like"/>
    <property type="match status" value="1"/>
</dbReference>
<dbReference type="InterPro" id="IPR038286">
    <property type="entry name" value="IPK_sf"/>
</dbReference>
<dbReference type="AlphaFoldDB" id="A0A504YND6"/>
<dbReference type="EC" id="2.7.-.-" evidence="8"/>
<evidence type="ECO:0000256" key="6">
    <source>
        <dbReference type="ARBA" id="ARBA00036164"/>
    </source>
</evidence>
<comment type="caution">
    <text evidence="9">The sequence shown here is derived from an EMBL/GenBank/DDBJ whole genome shotgun (WGS) entry which is preliminary data.</text>
</comment>
<keyword evidence="5" id="KW-0067">ATP-binding</keyword>
<reference evidence="9 10" key="1">
    <citation type="submission" date="2019-04" db="EMBL/GenBank/DDBJ databases">
        <title>Annotation for the trematode Fasciola gigantica.</title>
        <authorList>
            <person name="Choi Y.-J."/>
        </authorList>
    </citation>
    <scope>NUCLEOTIDE SEQUENCE [LARGE SCALE GENOMIC DNA]</scope>
    <source>
        <strain evidence="9">Uganda_cow_1</strain>
    </source>
</reference>
<comment type="similarity">
    <text evidence="1 8">Belongs to the inositol phosphokinase (IPK) family.</text>
</comment>
<evidence type="ECO:0000313" key="10">
    <source>
        <dbReference type="Proteomes" id="UP000316759"/>
    </source>
</evidence>
<keyword evidence="10" id="KW-1185">Reference proteome</keyword>
<evidence type="ECO:0000256" key="1">
    <source>
        <dbReference type="ARBA" id="ARBA00007374"/>
    </source>
</evidence>
<proteinExistence type="inferred from homology"/>
<dbReference type="GO" id="GO:0032958">
    <property type="term" value="P:inositol phosphate biosynthetic process"/>
    <property type="evidence" value="ECO:0007669"/>
    <property type="project" value="InterPro"/>
</dbReference>
<comment type="catalytic activity">
    <reaction evidence="7">
        <text>1D-myo-inositol 1,3,4,6-tetrakisphosphate + ATP = 1D-myo-inositol 1,3,4,5,6-pentakisphosphate + ADP + H(+)</text>
        <dbReference type="Rhea" id="RHEA:12717"/>
        <dbReference type="ChEBI" id="CHEBI:15378"/>
        <dbReference type="ChEBI" id="CHEBI:30616"/>
        <dbReference type="ChEBI" id="CHEBI:57660"/>
        <dbReference type="ChEBI" id="CHEBI:57733"/>
        <dbReference type="ChEBI" id="CHEBI:456216"/>
        <dbReference type="EC" id="2.7.1.140"/>
    </reaction>
</comment>
<dbReference type="PANTHER" id="PTHR12400">
    <property type="entry name" value="INOSITOL POLYPHOSPHATE KINASE"/>
    <property type="match status" value="1"/>
</dbReference>
<dbReference type="OrthoDB" id="338650at2759"/>